<dbReference type="PROSITE" id="PS51900">
    <property type="entry name" value="CB"/>
    <property type="match status" value="1"/>
</dbReference>
<dbReference type="InterPro" id="IPR010998">
    <property type="entry name" value="Integrase_recombinase_N"/>
</dbReference>
<name>A0ABW2AUI7_9MICO</name>
<protein>
    <submittedName>
        <fullName evidence="8">Tyrosine-type recombinase/integrase</fullName>
    </submittedName>
</protein>
<dbReference type="Pfam" id="PF02899">
    <property type="entry name" value="Phage_int_SAM_1"/>
    <property type="match status" value="1"/>
</dbReference>
<evidence type="ECO:0000313" key="8">
    <source>
        <dbReference type="EMBL" id="MFC6714334.1"/>
    </source>
</evidence>
<dbReference type="InterPro" id="IPR011010">
    <property type="entry name" value="DNA_brk_join_enz"/>
</dbReference>
<organism evidence="8 9">
    <name type="scientific">Branchiibius cervicis</name>
    <dbReference type="NCBI Taxonomy" id="908252"/>
    <lineage>
        <taxon>Bacteria</taxon>
        <taxon>Bacillati</taxon>
        <taxon>Actinomycetota</taxon>
        <taxon>Actinomycetes</taxon>
        <taxon>Micrococcales</taxon>
        <taxon>Dermacoccaceae</taxon>
        <taxon>Branchiibius</taxon>
    </lineage>
</organism>
<dbReference type="Gene3D" id="1.10.150.130">
    <property type="match status" value="1"/>
</dbReference>
<proteinExistence type="inferred from homology"/>
<dbReference type="RefSeq" id="WP_377822712.1">
    <property type="nucleotide sequence ID" value="NZ_JBHSWJ010000002.1"/>
</dbReference>
<evidence type="ECO:0000259" key="6">
    <source>
        <dbReference type="PROSITE" id="PS51898"/>
    </source>
</evidence>
<keyword evidence="4" id="KW-0233">DNA recombination</keyword>
<dbReference type="PANTHER" id="PTHR30349:SF41">
    <property type="entry name" value="INTEGRASE_RECOMBINASE PROTEIN MJ0367-RELATED"/>
    <property type="match status" value="1"/>
</dbReference>
<feature type="domain" description="Tyr recombinase" evidence="6">
    <location>
        <begin position="163"/>
        <end position="363"/>
    </location>
</feature>
<accession>A0ABW2AUI7</accession>
<dbReference type="EMBL" id="JBHSWJ010000002">
    <property type="protein sequence ID" value="MFC6714334.1"/>
    <property type="molecule type" value="Genomic_DNA"/>
</dbReference>
<dbReference type="Gene3D" id="1.10.443.10">
    <property type="entry name" value="Intergrase catalytic core"/>
    <property type="match status" value="1"/>
</dbReference>
<dbReference type="PANTHER" id="PTHR30349">
    <property type="entry name" value="PHAGE INTEGRASE-RELATED"/>
    <property type="match status" value="1"/>
</dbReference>
<gene>
    <name evidence="8" type="ORF">ACFQBT_11125</name>
</gene>
<evidence type="ECO:0000256" key="3">
    <source>
        <dbReference type="ARBA" id="ARBA00023125"/>
    </source>
</evidence>
<reference evidence="9" key="1">
    <citation type="journal article" date="2019" name="Int. J. Syst. Evol. Microbiol.">
        <title>The Global Catalogue of Microorganisms (GCM) 10K type strain sequencing project: providing services to taxonomists for standard genome sequencing and annotation.</title>
        <authorList>
            <consortium name="The Broad Institute Genomics Platform"/>
            <consortium name="The Broad Institute Genome Sequencing Center for Infectious Disease"/>
            <person name="Wu L."/>
            <person name="Ma J."/>
        </authorList>
    </citation>
    <scope>NUCLEOTIDE SEQUENCE [LARGE SCALE GENOMIC DNA]</scope>
    <source>
        <strain evidence="9">NBRC 106593</strain>
    </source>
</reference>
<dbReference type="InterPro" id="IPR013762">
    <property type="entry name" value="Integrase-like_cat_sf"/>
</dbReference>
<evidence type="ECO:0000256" key="4">
    <source>
        <dbReference type="ARBA" id="ARBA00023172"/>
    </source>
</evidence>
<feature type="domain" description="Core-binding (CB)" evidence="7">
    <location>
        <begin position="32"/>
        <end position="115"/>
    </location>
</feature>
<comment type="caution">
    <text evidence="8">The sequence shown here is derived from an EMBL/GenBank/DDBJ whole genome shotgun (WGS) entry which is preliminary data.</text>
</comment>
<keyword evidence="9" id="KW-1185">Reference proteome</keyword>
<dbReference type="InterPro" id="IPR002104">
    <property type="entry name" value="Integrase_catalytic"/>
</dbReference>
<evidence type="ECO:0000256" key="5">
    <source>
        <dbReference type="PROSITE-ProRule" id="PRU01248"/>
    </source>
</evidence>
<dbReference type="InterPro" id="IPR004107">
    <property type="entry name" value="Integrase_SAM-like_N"/>
</dbReference>
<evidence type="ECO:0000259" key="7">
    <source>
        <dbReference type="PROSITE" id="PS51900"/>
    </source>
</evidence>
<evidence type="ECO:0000313" key="9">
    <source>
        <dbReference type="Proteomes" id="UP001596356"/>
    </source>
</evidence>
<sequence length="373" mass="41709">MAWKVERAVLQDGWKTRLIVDDRGFDLHPEAMGFVVAMEAAERSPNTVKTYLAALAGFLNWADVQGVDWRTVNVLDLTRYKRHLQEEPSRTGRPRSTATVGLSLTAVAEFLRYCASDGHIDPVVANRLVENRWVHPKGRRGAGESGQFRRARINALRVNLIEQPPEVLSEEQVAAMRSRAASARDRFLLRVLHDGGPRIGETLGLRTEDVHLLPNSRSLGCAVAGAHLHVNRRTDNQNGALAKSRRPRHLPVADVFVADYRDYQHERFMRFGDRQSGYMFVNYEGSAVGQPMTYSNVYKLVTRLGRSCGFRATPHMFRHSAATAWVEAGSDVDVVQALLGHASPASTAIYLHASDERMREAVTRVHAARGRRA</sequence>
<dbReference type="InterPro" id="IPR044068">
    <property type="entry name" value="CB"/>
</dbReference>
<evidence type="ECO:0000256" key="2">
    <source>
        <dbReference type="ARBA" id="ARBA00022908"/>
    </source>
</evidence>
<comment type="similarity">
    <text evidence="1">Belongs to the 'phage' integrase family.</text>
</comment>
<dbReference type="Proteomes" id="UP001596356">
    <property type="component" value="Unassembled WGS sequence"/>
</dbReference>
<evidence type="ECO:0000256" key="1">
    <source>
        <dbReference type="ARBA" id="ARBA00008857"/>
    </source>
</evidence>
<dbReference type="Pfam" id="PF00589">
    <property type="entry name" value="Phage_integrase"/>
    <property type="match status" value="1"/>
</dbReference>
<keyword evidence="2" id="KW-0229">DNA integration</keyword>
<dbReference type="InterPro" id="IPR050090">
    <property type="entry name" value="Tyrosine_recombinase_XerCD"/>
</dbReference>
<dbReference type="PROSITE" id="PS51898">
    <property type="entry name" value="TYR_RECOMBINASE"/>
    <property type="match status" value="1"/>
</dbReference>
<keyword evidence="3 5" id="KW-0238">DNA-binding</keyword>
<dbReference type="SUPFAM" id="SSF56349">
    <property type="entry name" value="DNA breaking-rejoining enzymes"/>
    <property type="match status" value="1"/>
</dbReference>